<evidence type="ECO:0000256" key="10">
    <source>
        <dbReference type="HAMAP-Rule" id="MF_00019"/>
    </source>
</evidence>
<keyword evidence="2 10" id="KW-0963">Cytoplasm</keyword>
<evidence type="ECO:0000313" key="11">
    <source>
        <dbReference type="EMBL" id="TGJ78006.1"/>
    </source>
</evidence>
<keyword evidence="11" id="KW-0012">Acyltransferase</keyword>
<dbReference type="PANTHER" id="PTHR30100:SF1">
    <property type="entry name" value="PHOSPHATE ACYLTRANSFERASE"/>
    <property type="match status" value="1"/>
</dbReference>
<comment type="subcellular location">
    <subcellularLocation>
        <location evidence="10">Cytoplasm</location>
    </subcellularLocation>
    <text evidence="10">Associated with the membrane possibly through PlsY.</text>
</comment>
<dbReference type="GO" id="GO:0043811">
    <property type="term" value="F:phosphate:acyl-[acyl carrier protein] acyltransferase activity"/>
    <property type="evidence" value="ECO:0007669"/>
    <property type="project" value="UniProtKB-UniRule"/>
</dbReference>
<gene>
    <name evidence="10 11" type="primary">plsX</name>
    <name evidence="11" type="ORF">CAGA_04160</name>
</gene>
<dbReference type="GO" id="GO:0008654">
    <property type="term" value="P:phospholipid biosynthetic process"/>
    <property type="evidence" value="ECO:0007669"/>
    <property type="project" value="UniProtKB-KW"/>
</dbReference>
<dbReference type="InterPro" id="IPR012281">
    <property type="entry name" value="Phospholipid_synth_PlsX-like"/>
</dbReference>
<organism evidence="11 12">
    <name type="scientific">Caproiciproducens galactitolivorans</name>
    <dbReference type="NCBI Taxonomy" id="642589"/>
    <lineage>
        <taxon>Bacteria</taxon>
        <taxon>Bacillati</taxon>
        <taxon>Bacillota</taxon>
        <taxon>Clostridia</taxon>
        <taxon>Eubacteriales</taxon>
        <taxon>Acutalibacteraceae</taxon>
        <taxon>Caproiciproducens</taxon>
    </lineage>
</organism>
<dbReference type="GO" id="GO:0006633">
    <property type="term" value="P:fatty acid biosynthetic process"/>
    <property type="evidence" value="ECO:0007669"/>
    <property type="project" value="UniProtKB-UniRule"/>
</dbReference>
<comment type="subunit">
    <text evidence="9 10">Homodimer. Probably interacts with PlsY.</text>
</comment>
<evidence type="ECO:0000256" key="1">
    <source>
        <dbReference type="ARBA" id="ARBA00001232"/>
    </source>
</evidence>
<dbReference type="HAMAP" id="MF_00019">
    <property type="entry name" value="PlsX"/>
    <property type="match status" value="1"/>
</dbReference>
<keyword evidence="3 10" id="KW-0444">Lipid biosynthesis</keyword>
<evidence type="ECO:0000256" key="3">
    <source>
        <dbReference type="ARBA" id="ARBA00022516"/>
    </source>
</evidence>
<dbReference type="OrthoDB" id="9806408at2"/>
<dbReference type="RefSeq" id="WP_135657185.1">
    <property type="nucleotide sequence ID" value="NZ_SRMQ01000001.1"/>
</dbReference>
<dbReference type="SUPFAM" id="SSF53659">
    <property type="entry name" value="Isocitrate/Isopropylmalate dehydrogenase-like"/>
    <property type="match status" value="1"/>
</dbReference>
<dbReference type="UniPathway" id="UPA00085"/>
<dbReference type="EMBL" id="SRMQ01000001">
    <property type="protein sequence ID" value="TGJ78006.1"/>
    <property type="molecule type" value="Genomic_DNA"/>
</dbReference>
<comment type="similarity">
    <text evidence="10">Belongs to the PlsX family.</text>
</comment>
<evidence type="ECO:0000256" key="9">
    <source>
        <dbReference type="ARBA" id="ARBA00046608"/>
    </source>
</evidence>
<evidence type="ECO:0000256" key="7">
    <source>
        <dbReference type="ARBA" id="ARBA00023264"/>
    </source>
</evidence>
<evidence type="ECO:0000256" key="4">
    <source>
        <dbReference type="ARBA" id="ARBA00022679"/>
    </source>
</evidence>
<reference evidence="11 12" key="1">
    <citation type="submission" date="2019-04" db="EMBL/GenBank/DDBJ databases">
        <authorList>
            <person name="Poehlein A."/>
            <person name="Bengelsdorf F.R."/>
            <person name="Duerre P."/>
            <person name="Daniel R."/>
        </authorList>
    </citation>
    <scope>NUCLEOTIDE SEQUENCE [LARGE SCALE GENOMIC DNA]</scope>
    <source>
        <strain evidence="11 12">BS-1</strain>
    </source>
</reference>
<evidence type="ECO:0000256" key="6">
    <source>
        <dbReference type="ARBA" id="ARBA00023209"/>
    </source>
</evidence>
<dbReference type="PANTHER" id="PTHR30100">
    <property type="entry name" value="FATTY ACID/PHOSPHOLIPID SYNTHESIS PROTEIN PLSX"/>
    <property type="match status" value="1"/>
</dbReference>
<comment type="caution">
    <text evidence="11">The sequence shown here is derived from an EMBL/GenBank/DDBJ whole genome shotgun (WGS) entry which is preliminary data.</text>
</comment>
<dbReference type="PIRSF" id="PIRSF002465">
    <property type="entry name" value="Phsphlp_syn_PlsX"/>
    <property type="match status" value="1"/>
</dbReference>
<evidence type="ECO:0000313" key="12">
    <source>
        <dbReference type="Proteomes" id="UP000297714"/>
    </source>
</evidence>
<proteinExistence type="inferred from homology"/>
<dbReference type="EC" id="2.3.1.274" evidence="8 10"/>
<dbReference type="Pfam" id="PF02504">
    <property type="entry name" value="FA_synthesis"/>
    <property type="match status" value="1"/>
</dbReference>
<comment type="catalytic activity">
    <reaction evidence="1 10">
        <text>a fatty acyl-[ACP] + phosphate = an acyl phosphate + holo-[ACP]</text>
        <dbReference type="Rhea" id="RHEA:42292"/>
        <dbReference type="Rhea" id="RHEA-COMP:9685"/>
        <dbReference type="Rhea" id="RHEA-COMP:14125"/>
        <dbReference type="ChEBI" id="CHEBI:43474"/>
        <dbReference type="ChEBI" id="CHEBI:59918"/>
        <dbReference type="ChEBI" id="CHEBI:64479"/>
        <dbReference type="ChEBI" id="CHEBI:138651"/>
        <dbReference type="EC" id="2.3.1.274"/>
    </reaction>
</comment>
<sequence length="344" mass="37060">MKIIVDAFGGDNAPFEILKGCAQAVDELDIDILLTGRKDEILRVAKENEISLNRMQIIDAPDVITMEDHAGEIMKSKVNSSMAEGLRRLAAGEGDAFLSAGNSGALVVGATLLVKRIKGIKRIAFAPVMPKKDGCFMLIDSGANVECKPDMLRQFGVMGSIYMEKVMKIPNPRVALANIGTEEHKGGELQHEAYAMLSKTDLNFIGNVEARDIPIDGADVIVADGFTGNTILKTYEGVAILLLGKLKGIFTKNIINKIAAGILLKDIKALMKTMDYNEYGGAPLMGCAKPVFKAHGSAKAKTFFNALRLTKAYVDGGVVDEIAASIANYRKDHGQEPVEDVSEE</sequence>
<keyword evidence="4 10" id="KW-0808">Transferase</keyword>
<evidence type="ECO:0000256" key="2">
    <source>
        <dbReference type="ARBA" id="ARBA00022490"/>
    </source>
</evidence>
<dbReference type="Proteomes" id="UP000297714">
    <property type="component" value="Unassembled WGS sequence"/>
</dbReference>
<dbReference type="NCBIfam" id="TIGR00182">
    <property type="entry name" value="plsX"/>
    <property type="match status" value="1"/>
</dbReference>
<keyword evidence="7 10" id="KW-1208">Phospholipid metabolism</keyword>
<keyword evidence="6 10" id="KW-0594">Phospholipid biosynthesis</keyword>
<comment type="pathway">
    <text evidence="10">Lipid metabolism; phospholipid metabolism.</text>
</comment>
<keyword evidence="5 10" id="KW-0443">Lipid metabolism</keyword>
<keyword evidence="12" id="KW-1185">Reference proteome</keyword>
<comment type="function">
    <text evidence="10">Catalyzes the reversible formation of acyl-phosphate (acyl-PO(4)) from acyl-[acyl-carrier-protein] (acyl-ACP). This enzyme utilizes acyl-ACP as fatty acyl donor, but not acyl-CoA.</text>
</comment>
<evidence type="ECO:0000256" key="8">
    <source>
        <dbReference type="ARBA" id="ARBA00024069"/>
    </source>
</evidence>
<evidence type="ECO:0000256" key="5">
    <source>
        <dbReference type="ARBA" id="ARBA00023098"/>
    </source>
</evidence>
<name>A0A4Z0YK24_9FIRM</name>
<dbReference type="InterPro" id="IPR003664">
    <property type="entry name" value="FA_synthesis"/>
</dbReference>
<dbReference type="GO" id="GO:0005737">
    <property type="term" value="C:cytoplasm"/>
    <property type="evidence" value="ECO:0007669"/>
    <property type="project" value="UniProtKB-SubCell"/>
</dbReference>
<dbReference type="Gene3D" id="3.40.718.10">
    <property type="entry name" value="Isopropylmalate Dehydrogenase"/>
    <property type="match status" value="1"/>
</dbReference>
<accession>A0A4Z0YK24</accession>
<dbReference type="AlphaFoldDB" id="A0A4Z0YK24"/>
<protein>
    <recommendedName>
        <fullName evidence="8 10">Phosphate acyltransferase</fullName>
        <ecNumber evidence="8 10">2.3.1.274</ecNumber>
    </recommendedName>
    <alternativeName>
        <fullName evidence="10">Acyl-ACP phosphotransacylase</fullName>
    </alternativeName>
    <alternativeName>
        <fullName evidence="10">Acyl-[acyl-carrier-protein]--phosphate acyltransferase</fullName>
    </alternativeName>
    <alternativeName>
        <fullName evidence="10">Phosphate-acyl-ACP acyltransferase</fullName>
    </alternativeName>
</protein>